<dbReference type="SUPFAM" id="SSF52540">
    <property type="entry name" value="P-loop containing nucleoside triphosphate hydrolases"/>
    <property type="match status" value="1"/>
</dbReference>
<dbReference type="SMART" id="SM00382">
    <property type="entry name" value="AAA"/>
    <property type="match status" value="1"/>
</dbReference>
<dbReference type="GO" id="GO:0005524">
    <property type="term" value="F:ATP binding"/>
    <property type="evidence" value="ECO:0007669"/>
    <property type="project" value="UniProtKB-KW"/>
</dbReference>
<evidence type="ECO:0000313" key="7">
    <source>
        <dbReference type="EMBL" id="GAA0742532.1"/>
    </source>
</evidence>
<keyword evidence="3" id="KW-0472">Membrane</keyword>
<accession>A0ABN1JLY4</accession>
<dbReference type="InterPro" id="IPR017871">
    <property type="entry name" value="ABC_transporter-like_CS"/>
</dbReference>
<comment type="caution">
    <text evidence="7">The sequence shown here is derived from an EMBL/GenBank/DDBJ whole genome shotgun (WGS) entry which is preliminary data.</text>
</comment>
<dbReference type="PROSITE" id="PS00211">
    <property type="entry name" value="ABC_TRANSPORTER_1"/>
    <property type="match status" value="1"/>
</dbReference>
<evidence type="ECO:0000256" key="4">
    <source>
        <dbReference type="ARBA" id="ARBA00022741"/>
    </source>
</evidence>
<keyword evidence="8" id="KW-1185">Reference proteome</keyword>
<evidence type="ECO:0000313" key="8">
    <source>
        <dbReference type="Proteomes" id="UP001500279"/>
    </source>
</evidence>
<reference evidence="7 8" key="1">
    <citation type="journal article" date="2019" name="Int. J. Syst. Evol. Microbiol.">
        <title>The Global Catalogue of Microorganisms (GCM) 10K type strain sequencing project: providing services to taxonomists for standard genome sequencing and annotation.</title>
        <authorList>
            <consortium name="The Broad Institute Genomics Platform"/>
            <consortium name="The Broad Institute Genome Sequencing Center for Infectious Disease"/>
            <person name="Wu L."/>
            <person name="Ma J."/>
        </authorList>
    </citation>
    <scope>NUCLEOTIDE SEQUENCE [LARGE SCALE GENOMIC DNA]</scope>
    <source>
        <strain evidence="7 8">JCM 15503</strain>
    </source>
</reference>
<dbReference type="CDD" id="cd03230">
    <property type="entry name" value="ABC_DR_subfamily_A"/>
    <property type="match status" value="1"/>
</dbReference>
<proteinExistence type="inferred from homology"/>
<dbReference type="PANTHER" id="PTHR43335:SF4">
    <property type="entry name" value="ABC TRANSPORTER, ATP-BINDING PROTEIN"/>
    <property type="match status" value="1"/>
</dbReference>
<dbReference type="Gene3D" id="3.40.50.300">
    <property type="entry name" value="P-loop containing nucleotide triphosphate hydrolases"/>
    <property type="match status" value="1"/>
</dbReference>
<feature type="domain" description="ABC transporter" evidence="6">
    <location>
        <begin position="10"/>
        <end position="237"/>
    </location>
</feature>
<keyword evidence="3" id="KW-1003">Cell membrane</keyword>
<gene>
    <name evidence="7" type="ORF">GCM10009107_06160</name>
</gene>
<dbReference type="EMBL" id="BAAAEW010000004">
    <property type="protein sequence ID" value="GAA0742532.1"/>
    <property type="molecule type" value="Genomic_DNA"/>
</dbReference>
<dbReference type="InterPro" id="IPR003593">
    <property type="entry name" value="AAA+_ATPase"/>
</dbReference>
<dbReference type="InterPro" id="IPR003439">
    <property type="entry name" value="ABC_transporter-like_ATP-bd"/>
</dbReference>
<comment type="similarity">
    <text evidence="1">Belongs to the ABC transporter superfamily.</text>
</comment>
<evidence type="ECO:0000256" key="1">
    <source>
        <dbReference type="ARBA" id="ARBA00005417"/>
    </source>
</evidence>
<evidence type="ECO:0000259" key="6">
    <source>
        <dbReference type="PROSITE" id="PS50893"/>
    </source>
</evidence>
<keyword evidence="4" id="KW-0547">Nucleotide-binding</keyword>
<dbReference type="PROSITE" id="PS50893">
    <property type="entry name" value="ABC_TRANSPORTER_2"/>
    <property type="match status" value="1"/>
</dbReference>
<dbReference type="PANTHER" id="PTHR43335">
    <property type="entry name" value="ABC TRANSPORTER, ATP-BINDING PROTEIN"/>
    <property type="match status" value="1"/>
</dbReference>
<dbReference type="RefSeq" id="WP_231010334.1">
    <property type="nucleotide sequence ID" value="NZ_BAAAEW010000004.1"/>
</dbReference>
<evidence type="ECO:0000256" key="2">
    <source>
        <dbReference type="ARBA" id="ARBA00022448"/>
    </source>
</evidence>
<evidence type="ECO:0000256" key="3">
    <source>
        <dbReference type="ARBA" id="ARBA00022475"/>
    </source>
</evidence>
<dbReference type="InterPro" id="IPR027417">
    <property type="entry name" value="P-loop_NTPase"/>
</dbReference>
<name>A0ABN1JLY4_9BURK</name>
<organism evidence="7 8">
    <name type="scientific">Ideonella azotifigens</name>
    <dbReference type="NCBI Taxonomy" id="513160"/>
    <lineage>
        <taxon>Bacteria</taxon>
        <taxon>Pseudomonadati</taxon>
        <taxon>Pseudomonadota</taxon>
        <taxon>Betaproteobacteria</taxon>
        <taxon>Burkholderiales</taxon>
        <taxon>Sphaerotilaceae</taxon>
        <taxon>Ideonella</taxon>
    </lineage>
</organism>
<dbReference type="Pfam" id="PF00005">
    <property type="entry name" value="ABC_tran"/>
    <property type="match status" value="1"/>
</dbReference>
<sequence length="324" mass="35394">MSTPEASLAIDVRGLTKRYGQHTVVDQIDLQLRPGRICGFLGPNGSGKTTTIRMLCGLLTPDAGEGQCLGLDIRREALAIKRQVGYMTQRFGLYEDLSIRENLDFIGRLFELPDRKRRVDEGLERLGLASRQRQLAGTLSGGWKQRLALAACLLHAPRLLLLDEPTAGVDPKARRDFWDEIHRLAAEGITVLVSTHYMDEAQRCHELVYIAYGKLLARGSEREIIEGAKLSVWAVQSDRDDPAALAPLVAPLKAAPGVQSVASFGSALHVASQDQAALKRAIAPFEHQPGLRWAPAEASLEDVFISLISQSPDNFGSGAAREKA</sequence>
<keyword evidence="2" id="KW-0813">Transport</keyword>
<protein>
    <submittedName>
        <fullName evidence="7">ABC transporter ATP-binding protein</fullName>
    </submittedName>
</protein>
<keyword evidence="5 7" id="KW-0067">ATP-binding</keyword>
<evidence type="ECO:0000256" key="5">
    <source>
        <dbReference type="ARBA" id="ARBA00022840"/>
    </source>
</evidence>
<dbReference type="Proteomes" id="UP001500279">
    <property type="component" value="Unassembled WGS sequence"/>
</dbReference>